<dbReference type="AlphaFoldDB" id="A0A1Z4GRV7"/>
<reference evidence="1 2" key="1">
    <citation type="submission" date="2017-06" db="EMBL/GenBank/DDBJ databases">
        <title>Genome sequencing of cyanobaciteial culture collection at National Institute for Environmental Studies (NIES).</title>
        <authorList>
            <person name="Hirose Y."/>
            <person name="Shimura Y."/>
            <person name="Fujisawa T."/>
            <person name="Nakamura Y."/>
            <person name="Kawachi M."/>
        </authorList>
    </citation>
    <scope>NUCLEOTIDE SEQUENCE [LARGE SCALE GENOMIC DNA]</scope>
    <source>
        <strain evidence="1 2">NIES-21</strain>
        <plasmid evidence="2">Plasmid3 dna</plasmid>
    </source>
</reference>
<keyword evidence="1" id="KW-0614">Plasmid</keyword>
<protein>
    <submittedName>
        <fullName evidence="1">Uncharacterized protein</fullName>
    </submittedName>
</protein>
<evidence type="ECO:0000313" key="2">
    <source>
        <dbReference type="Proteomes" id="UP000218287"/>
    </source>
</evidence>
<organism evidence="1 2">
    <name type="scientific">Anabaenopsis circularis NIES-21</name>
    <dbReference type="NCBI Taxonomy" id="1085406"/>
    <lineage>
        <taxon>Bacteria</taxon>
        <taxon>Bacillati</taxon>
        <taxon>Cyanobacteriota</taxon>
        <taxon>Cyanophyceae</taxon>
        <taxon>Nostocales</taxon>
        <taxon>Nodulariaceae</taxon>
        <taxon>Anabaenopsis</taxon>
    </lineage>
</organism>
<dbReference type="OrthoDB" id="511525at2"/>
<dbReference type="EMBL" id="AP018177">
    <property type="protein sequence ID" value="BAY20252.1"/>
    <property type="molecule type" value="Genomic_DNA"/>
</dbReference>
<accession>A0A1Z4GRV7</accession>
<geneLocation type="plasmid" evidence="2">
    <name>Plasmid3 dna</name>
</geneLocation>
<evidence type="ECO:0000313" key="1">
    <source>
        <dbReference type="EMBL" id="BAY20252.1"/>
    </source>
</evidence>
<dbReference type="Proteomes" id="UP000218287">
    <property type="component" value="Plasmid Plasmid3 dna"/>
</dbReference>
<sequence length="195" mass="22466">MEQGLAMLYETAMFSEKQVVAMTGFSRKRLYNLSVSEIVIPEKDPILYTWEQVVFLRVLYLLRQDWSLQVIEKQFRIADQTGIERLIERIHTSTALLFYETSNEYELSILEISILNEESSDPILVTALKKIKEGKTLNYNDTLVILSQLLKQPLKTDSSKIFFNKQTLIITPQLIRELIQVAGSLSTESDELKAS</sequence>
<proteinExistence type="predicted"/>
<gene>
    <name evidence="1" type="ORF">NIES21_61220</name>
</gene>
<keyword evidence="2" id="KW-1185">Reference proteome</keyword>
<name>A0A1Z4GRV7_9CYAN</name>